<organism evidence="2 3">
    <name type="scientific">Cohnella kolymensis</name>
    <dbReference type="NCBI Taxonomy" id="1590652"/>
    <lineage>
        <taxon>Bacteria</taxon>
        <taxon>Bacillati</taxon>
        <taxon>Bacillota</taxon>
        <taxon>Bacilli</taxon>
        <taxon>Bacillales</taxon>
        <taxon>Paenibacillaceae</taxon>
        <taxon>Cohnella</taxon>
    </lineage>
</organism>
<reference evidence="2 3" key="1">
    <citation type="submission" date="2014-12" db="EMBL/GenBank/DDBJ databases">
        <title>Draft genome sequence of Cohnella kolymensis strain B-2846.</title>
        <authorList>
            <person name="Karlyshev A.V."/>
            <person name="Kudryashova E.B."/>
        </authorList>
    </citation>
    <scope>NUCLEOTIDE SEQUENCE [LARGE SCALE GENOMIC DNA]</scope>
    <source>
        <strain evidence="2 3">VKM B-2846</strain>
    </source>
</reference>
<evidence type="ECO:0008006" key="4">
    <source>
        <dbReference type="Google" id="ProtNLM"/>
    </source>
</evidence>
<gene>
    <name evidence="2" type="ORF">SD71_20520</name>
</gene>
<protein>
    <recommendedName>
        <fullName evidence="4">Regulatory protein YycH domain-containing protein</fullName>
    </recommendedName>
</protein>
<accession>A0ABR5A140</accession>
<keyword evidence="3" id="KW-1185">Reference proteome</keyword>
<evidence type="ECO:0000256" key="1">
    <source>
        <dbReference type="SAM" id="Phobius"/>
    </source>
</evidence>
<keyword evidence="1" id="KW-1133">Transmembrane helix</keyword>
<comment type="caution">
    <text evidence="2">The sequence shown here is derived from an EMBL/GenBank/DDBJ whole genome shotgun (WGS) entry which is preliminary data.</text>
</comment>
<evidence type="ECO:0000313" key="3">
    <source>
        <dbReference type="Proteomes" id="UP000054526"/>
    </source>
</evidence>
<sequence>MKRYYSSVILVLLIIVSIGTYYFYRSTDRLPEFKLVAVKGDQKEADGIELSGNYGARMRSEIVNVTTEGSEYSSRQSMYEQEIKNARSWFYQHSDMRKLVKEHRDFMRGKTDPDSFYMDKEWIIYAAVSQSPANIEKPETEIRVQVLNVKTGREDQFATIISEQTPYHNAQVVDVQRYDNELQILTSAMSGTEFSTKFRKYVLDLSNGHLIRNEELPYKFIDREGVRYSHNVISHEVSSAPGNYVLLAVREEKVTVDRNQSYSSQPIADHFFAYSYKTGKLIEIPESWTAASLNSHQQYNLNGNRLSVLTYGSANISVSGYDLDTLQEAYKRTSYTAAQLGAVSIGSAYMSGNRVIILLHQNDKPMMAVNDKPMIAVIDATKGALLYQGEVVVDGPASEAEEHMKHLRLYNLTPRI</sequence>
<dbReference type="RefSeq" id="WP_041067474.1">
    <property type="nucleotide sequence ID" value="NZ_JXAL01000033.1"/>
</dbReference>
<dbReference type="Proteomes" id="UP000054526">
    <property type="component" value="Unassembled WGS sequence"/>
</dbReference>
<keyword evidence="1" id="KW-0812">Transmembrane</keyword>
<dbReference type="EMBL" id="JXAL01000033">
    <property type="protein sequence ID" value="KIL34403.1"/>
    <property type="molecule type" value="Genomic_DNA"/>
</dbReference>
<name>A0ABR5A140_9BACL</name>
<feature type="transmembrane region" description="Helical" evidence="1">
    <location>
        <begin position="7"/>
        <end position="24"/>
    </location>
</feature>
<proteinExistence type="predicted"/>
<keyword evidence="1" id="KW-0472">Membrane</keyword>
<evidence type="ECO:0000313" key="2">
    <source>
        <dbReference type="EMBL" id="KIL34403.1"/>
    </source>
</evidence>